<dbReference type="InterPro" id="IPR039421">
    <property type="entry name" value="Type_1_exporter"/>
</dbReference>
<evidence type="ECO:0000256" key="5">
    <source>
        <dbReference type="ARBA" id="ARBA00022989"/>
    </source>
</evidence>
<dbReference type="PANTHER" id="PTHR43394">
    <property type="entry name" value="ATP-DEPENDENT PERMEASE MDL1, MITOCHONDRIAL"/>
    <property type="match status" value="1"/>
</dbReference>
<dbReference type="PROSITE" id="PS50929">
    <property type="entry name" value="ABC_TM1F"/>
    <property type="match status" value="1"/>
</dbReference>
<reference evidence="10 11" key="1">
    <citation type="submission" date="2022-05" db="EMBL/GenBank/DDBJ databases">
        <authorList>
            <person name="Park J.-S."/>
        </authorList>
    </citation>
    <scope>NUCLEOTIDE SEQUENCE [LARGE SCALE GENOMIC DNA]</scope>
    <source>
        <strain evidence="10 11">2012CJ34-2</strain>
    </source>
</reference>
<evidence type="ECO:0000259" key="8">
    <source>
        <dbReference type="PROSITE" id="PS50893"/>
    </source>
</evidence>
<evidence type="ECO:0000256" key="7">
    <source>
        <dbReference type="SAM" id="Phobius"/>
    </source>
</evidence>
<keyword evidence="2 7" id="KW-0812">Transmembrane</keyword>
<feature type="domain" description="ABC transmembrane type-1" evidence="9">
    <location>
        <begin position="32"/>
        <end position="318"/>
    </location>
</feature>
<dbReference type="Gene3D" id="1.20.1560.10">
    <property type="entry name" value="ABC transporter type 1, transmembrane domain"/>
    <property type="match status" value="1"/>
</dbReference>
<evidence type="ECO:0000259" key="9">
    <source>
        <dbReference type="PROSITE" id="PS50929"/>
    </source>
</evidence>
<dbReference type="Pfam" id="PF00005">
    <property type="entry name" value="ABC_tran"/>
    <property type="match status" value="1"/>
</dbReference>
<keyword evidence="4 10" id="KW-0067">ATP-binding</keyword>
<sequence length="611" mass="68569">MTKETMTQDSQPSSFKRLLGYASPHKLLFFKAMGLLLVATAAEMTIPWLMKIMLDDVIVPGLASGNQDWKVLGFLCAMMLALYAFSSSLQYLQELSFQQGALSVVNDIRRKLFGHLLKLPIGFFDKMPVGKVVSRVTNDTEAMRDLFVSVVPTIFQGSFRILGIFIAIALLDFHLMLLSLILIPILVSVMQLYRRLSAPIFDGVREHLSDINTHISESLQGMRLIQAFNQQGHNREIFEQSNEAWRHFRRKSVGMDSLLLAPFTRVLALFATVMVVGWFGRASWTSVVEIGTIYAFINYLERFFEPFRQLSMELSKLQVSMVSSERVFEVLDETPEQEMESGKDAHVISQGSLAFRNVSLSYDGKHQALDDISFDAPAGKFTAIVGHSGSGKSSIINLLMRFYQHQKGEMLIDGQLLSELPDHQLREIFGLVLQEPFIFSGSLKDNIDLANPDIGSDKVIDAAEQVQASRFIERLSDGYDHQPGYSGQSLSIGERQLLAFARTMAHDPRILLLDEATANIDSETETLIKQALLNLRHGRTTIAIAHRLSTIRDADQILVMEQGKVVQRGTHDELIAQPGHYLDLYLAQKMEEEIRGEGHRASDSDLQAEVA</sequence>
<evidence type="ECO:0000256" key="6">
    <source>
        <dbReference type="ARBA" id="ARBA00023136"/>
    </source>
</evidence>
<evidence type="ECO:0000256" key="1">
    <source>
        <dbReference type="ARBA" id="ARBA00004651"/>
    </source>
</evidence>
<evidence type="ECO:0000313" key="11">
    <source>
        <dbReference type="Proteomes" id="UP001203338"/>
    </source>
</evidence>
<dbReference type="SUPFAM" id="SSF52540">
    <property type="entry name" value="P-loop containing nucleoside triphosphate hydrolases"/>
    <property type="match status" value="1"/>
</dbReference>
<dbReference type="InterPro" id="IPR003593">
    <property type="entry name" value="AAA+_ATPase"/>
</dbReference>
<feature type="transmembrane region" description="Helical" evidence="7">
    <location>
        <begin position="161"/>
        <end position="187"/>
    </location>
</feature>
<dbReference type="CDD" id="cd03254">
    <property type="entry name" value="ABCC_Glucan_exporter_like"/>
    <property type="match status" value="1"/>
</dbReference>
<evidence type="ECO:0000256" key="2">
    <source>
        <dbReference type="ARBA" id="ARBA00022692"/>
    </source>
</evidence>
<protein>
    <submittedName>
        <fullName evidence="10">ABC transporter ATP-binding protein/permease</fullName>
    </submittedName>
</protein>
<feature type="transmembrane region" description="Helical" evidence="7">
    <location>
        <begin position="28"/>
        <end position="50"/>
    </location>
</feature>
<dbReference type="InterPro" id="IPR003439">
    <property type="entry name" value="ABC_transporter-like_ATP-bd"/>
</dbReference>
<dbReference type="PROSITE" id="PS50893">
    <property type="entry name" value="ABC_TRANSPORTER_2"/>
    <property type="match status" value="1"/>
</dbReference>
<feature type="transmembrane region" description="Helical" evidence="7">
    <location>
        <begin position="258"/>
        <end position="280"/>
    </location>
</feature>
<dbReference type="Pfam" id="PF00664">
    <property type="entry name" value="ABC_membrane"/>
    <property type="match status" value="1"/>
</dbReference>
<name>A0ABT0PGZ1_9GAMM</name>
<keyword evidence="11" id="KW-1185">Reference proteome</keyword>
<keyword evidence="5 7" id="KW-1133">Transmembrane helix</keyword>
<dbReference type="RefSeq" id="WP_249699904.1">
    <property type="nucleotide sequence ID" value="NZ_JAMFLX010000015.1"/>
</dbReference>
<feature type="transmembrane region" description="Helical" evidence="7">
    <location>
        <begin position="71"/>
        <end position="92"/>
    </location>
</feature>
<dbReference type="GO" id="GO:0005524">
    <property type="term" value="F:ATP binding"/>
    <property type="evidence" value="ECO:0007669"/>
    <property type="project" value="UniProtKB-KW"/>
</dbReference>
<feature type="domain" description="ABC transporter" evidence="8">
    <location>
        <begin position="353"/>
        <end position="587"/>
    </location>
</feature>
<dbReference type="Proteomes" id="UP001203338">
    <property type="component" value="Unassembled WGS sequence"/>
</dbReference>
<dbReference type="SUPFAM" id="SSF90123">
    <property type="entry name" value="ABC transporter transmembrane region"/>
    <property type="match status" value="1"/>
</dbReference>
<evidence type="ECO:0000256" key="3">
    <source>
        <dbReference type="ARBA" id="ARBA00022741"/>
    </source>
</evidence>
<proteinExistence type="predicted"/>
<organism evidence="10 11">
    <name type="scientific">Parendozoicomonas callyspongiae</name>
    <dbReference type="NCBI Taxonomy" id="2942213"/>
    <lineage>
        <taxon>Bacteria</taxon>
        <taxon>Pseudomonadati</taxon>
        <taxon>Pseudomonadota</taxon>
        <taxon>Gammaproteobacteria</taxon>
        <taxon>Oceanospirillales</taxon>
        <taxon>Endozoicomonadaceae</taxon>
        <taxon>Parendozoicomonas</taxon>
    </lineage>
</organism>
<dbReference type="Gene3D" id="3.40.50.300">
    <property type="entry name" value="P-loop containing nucleotide triphosphate hydrolases"/>
    <property type="match status" value="1"/>
</dbReference>
<dbReference type="InterPro" id="IPR036640">
    <property type="entry name" value="ABC1_TM_sf"/>
</dbReference>
<accession>A0ABT0PGZ1</accession>
<dbReference type="EMBL" id="JAMFLX010000015">
    <property type="protein sequence ID" value="MCL6270647.1"/>
    <property type="molecule type" value="Genomic_DNA"/>
</dbReference>
<dbReference type="InterPro" id="IPR027417">
    <property type="entry name" value="P-loop_NTPase"/>
</dbReference>
<keyword evidence="6 7" id="KW-0472">Membrane</keyword>
<gene>
    <name evidence="10" type="ORF">M3P05_11995</name>
</gene>
<comment type="caution">
    <text evidence="10">The sequence shown here is derived from an EMBL/GenBank/DDBJ whole genome shotgun (WGS) entry which is preliminary data.</text>
</comment>
<evidence type="ECO:0000313" key="10">
    <source>
        <dbReference type="EMBL" id="MCL6270647.1"/>
    </source>
</evidence>
<dbReference type="SMART" id="SM00382">
    <property type="entry name" value="AAA"/>
    <property type="match status" value="1"/>
</dbReference>
<dbReference type="PANTHER" id="PTHR43394:SF1">
    <property type="entry name" value="ATP-BINDING CASSETTE SUB-FAMILY B MEMBER 10, MITOCHONDRIAL"/>
    <property type="match status" value="1"/>
</dbReference>
<dbReference type="CDD" id="cd18544">
    <property type="entry name" value="ABC_6TM_TmrA_like"/>
    <property type="match status" value="1"/>
</dbReference>
<keyword evidence="3" id="KW-0547">Nucleotide-binding</keyword>
<dbReference type="InterPro" id="IPR011527">
    <property type="entry name" value="ABC1_TM_dom"/>
</dbReference>
<comment type="subcellular location">
    <subcellularLocation>
        <location evidence="1">Cell membrane</location>
        <topology evidence="1">Multi-pass membrane protein</topology>
    </subcellularLocation>
</comment>
<evidence type="ECO:0000256" key="4">
    <source>
        <dbReference type="ARBA" id="ARBA00022840"/>
    </source>
</evidence>